<dbReference type="Pfam" id="PF00201">
    <property type="entry name" value="UDPGT"/>
    <property type="match status" value="1"/>
</dbReference>
<dbReference type="Proteomes" id="UP000488299">
    <property type="component" value="Unassembled WGS sequence"/>
</dbReference>
<evidence type="ECO:0000256" key="2">
    <source>
        <dbReference type="ARBA" id="ARBA00022679"/>
    </source>
</evidence>
<evidence type="ECO:0000256" key="1">
    <source>
        <dbReference type="ARBA" id="ARBA00022676"/>
    </source>
</evidence>
<dbReference type="Gene3D" id="3.40.50.2000">
    <property type="entry name" value="Glycogen Phosphorylase B"/>
    <property type="match status" value="2"/>
</dbReference>
<dbReference type="GO" id="GO:0008194">
    <property type="term" value="F:UDP-glycosyltransferase activity"/>
    <property type="evidence" value="ECO:0007669"/>
    <property type="project" value="InterPro"/>
</dbReference>
<evidence type="ECO:0000313" key="3">
    <source>
        <dbReference type="EMBL" id="KAB7725714.1"/>
    </source>
</evidence>
<dbReference type="CDD" id="cd03784">
    <property type="entry name" value="GT1_Gtf-like"/>
    <property type="match status" value="1"/>
</dbReference>
<dbReference type="EMBL" id="WELI01000020">
    <property type="protein sequence ID" value="KAB7725714.1"/>
    <property type="molecule type" value="Genomic_DNA"/>
</dbReference>
<dbReference type="PANTHER" id="PTHR48043">
    <property type="entry name" value="EG:EG0003.4 PROTEIN-RELATED"/>
    <property type="match status" value="1"/>
</dbReference>
<dbReference type="PANTHER" id="PTHR48043:SF145">
    <property type="entry name" value="FI06409P-RELATED"/>
    <property type="match status" value="1"/>
</dbReference>
<accession>A0A7J5TS33</accession>
<organism evidence="3 4">
    <name type="scientific">Rudanella paleaurantiibacter</name>
    <dbReference type="NCBI Taxonomy" id="2614655"/>
    <lineage>
        <taxon>Bacteria</taxon>
        <taxon>Pseudomonadati</taxon>
        <taxon>Bacteroidota</taxon>
        <taxon>Cytophagia</taxon>
        <taxon>Cytophagales</taxon>
        <taxon>Cytophagaceae</taxon>
        <taxon>Rudanella</taxon>
    </lineage>
</organism>
<protein>
    <recommendedName>
        <fullName evidence="5">Glycosyl transferase</fullName>
    </recommendedName>
</protein>
<keyword evidence="4" id="KW-1185">Reference proteome</keyword>
<reference evidence="3 4" key="1">
    <citation type="submission" date="2019-10" db="EMBL/GenBank/DDBJ databases">
        <title>Rudanella paleaurantiibacter sp. nov., isolated from sludge.</title>
        <authorList>
            <person name="Xu S.Q."/>
        </authorList>
    </citation>
    <scope>NUCLEOTIDE SEQUENCE [LARGE SCALE GENOMIC DNA]</scope>
    <source>
        <strain evidence="3 4">HX-22-17</strain>
    </source>
</reference>
<name>A0A7J5TS33_9BACT</name>
<evidence type="ECO:0000313" key="4">
    <source>
        <dbReference type="Proteomes" id="UP000488299"/>
    </source>
</evidence>
<dbReference type="AlphaFoldDB" id="A0A7J5TS33"/>
<dbReference type="InterPro" id="IPR050271">
    <property type="entry name" value="UDP-glycosyltransferase"/>
</dbReference>
<dbReference type="InterPro" id="IPR002213">
    <property type="entry name" value="UDP_glucos_trans"/>
</dbReference>
<comment type="caution">
    <text evidence="3">The sequence shown here is derived from an EMBL/GenBank/DDBJ whole genome shotgun (WGS) entry which is preliminary data.</text>
</comment>
<gene>
    <name evidence="3" type="ORF">F5984_25680</name>
</gene>
<proteinExistence type="predicted"/>
<evidence type="ECO:0008006" key="5">
    <source>
        <dbReference type="Google" id="ProtNLM"/>
    </source>
</evidence>
<keyword evidence="2" id="KW-0808">Transferase</keyword>
<dbReference type="SUPFAM" id="SSF53756">
    <property type="entry name" value="UDP-Glycosyltransferase/glycogen phosphorylase"/>
    <property type="match status" value="1"/>
</dbReference>
<sequence length="463" mass="54130">MHSHVMLCDRTNVLLMKKKALFIPASIRSHVLPSFFLADLFSKDYDVTYAVTNKILEESVIKNGFKAQQISKYKVGANLERTFIEAQGKKGSFLQLVQCYFTNALYWHRKREIDRLVECIKPVVVVIDIYNSTDFIFFHSYYKKINVLFFNPMPSTYKVDGFPIVSENVWLRDNFSIVTNKRTKLSDFIKAPQEPLLDWLSQRQLRELIKSSKVPVEFEFVKNKFVKTFRNVPELLLLPLEFEFSPIVKKDYQHYLGLCQRVGRIDTELDNTFDDKWKIILEKKQEGQRIIYCSFGTFFKAADPRMLDFINKVLDAIATIPNTFLVCSVNKYVSRTLLTKRKNIDNALFFSRVPQLKVLEIADIFITHGGLGGMKESIFHKVPMLVYPLDPHYDQNGNSLKVEHHGIGLRGNFIYEQTKYMQAKIKKLLSDRMYKKNIIEFNAKVNNTYTPSYHKELLDRLLT</sequence>
<keyword evidence="1" id="KW-0328">Glycosyltransferase</keyword>